<reference evidence="5" key="1">
    <citation type="submission" date="2017-05" db="EMBL/GenBank/DDBJ databases">
        <authorList>
            <person name="Rodrigo-Torres L."/>
            <person name="Arahal R. D."/>
            <person name="Lucena T."/>
        </authorList>
    </citation>
    <scope>NUCLEOTIDE SEQUENCE [LARGE SCALE GENOMIC DNA]</scope>
    <source>
        <strain evidence="5">CECT 8899</strain>
    </source>
</reference>
<keyword evidence="2" id="KW-0564">Palmitate</keyword>
<dbReference type="AlphaFoldDB" id="A0A238LIS8"/>
<dbReference type="Gene3D" id="2.20.200.10">
    <property type="entry name" value="Outer membrane efflux proteins (OEP)"/>
    <property type="match status" value="1"/>
</dbReference>
<evidence type="ECO:0000256" key="3">
    <source>
        <dbReference type="SAM" id="Coils"/>
    </source>
</evidence>
<organism evidence="4 5">
    <name type="scientific">Flavimaricola marinus</name>
    <dbReference type="NCBI Taxonomy" id="1819565"/>
    <lineage>
        <taxon>Bacteria</taxon>
        <taxon>Pseudomonadati</taxon>
        <taxon>Pseudomonadota</taxon>
        <taxon>Alphaproteobacteria</taxon>
        <taxon>Rhodobacterales</taxon>
        <taxon>Paracoccaceae</taxon>
        <taxon>Flavimaricola</taxon>
    </lineage>
</organism>
<keyword evidence="2" id="KW-0449">Lipoprotein</keyword>
<accession>A0A238LIS8</accession>
<evidence type="ECO:0000256" key="2">
    <source>
        <dbReference type="RuleBase" id="RU362097"/>
    </source>
</evidence>
<dbReference type="NCBIfam" id="TIGR01845">
    <property type="entry name" value="outer_NodT"/>
    <property type="match status" value="1"/>
</dbReference>
<keyword evidence="2" id="KW-1134">Transmembrane beta strand</keyword>
<keyword evidence="5" id="KW-1185">Reference proteome</keyword>
<evidence type="ECO:0000256" key="1">
    <source>
        <dbReference type="ARBA" id="ARBA00007613"/>
    </source>
</evidence>
<dbReference type="SUPFAM" id="SSF56954">
    <property type="entry name" value="Outer membrane efflux proteins (OEP)"/>
    <property type="match status" value="1"/>
</dbReference>
<sequence>MLIASSLVLAGCDTSEPYSSPTFPFLDSFRGAPGAAPVLLDNARWWTRLEDPVLHQLIMLSLTDNLDLAGAQERVIQARAERDSIPGGSLVTPRADGRLEGSVGEGYTSSASTELGFDWILDPYGARRDGIRAATGRIDIAETEVDAARLLLLLNVANAYVQLRHDQHALALSRRELSNRRATLAQLRREAAAEEATRLDVTRSEARVAELRSRMPGEEAAVNAGLNELAVLAGRQPGTLPDPLASQLAATAAQPVPGLPPDVGIPADLLRNRPDIRIAERRYYVAVAEIGPTRANLYPRLSLSGVITLNLLGGGVDTEYYFGPAIQFPALPMQAGQAAVEARHAQARDAHLAWKSTVLSAILEVENALIDYNATSTAIGSAREAQRLYREALSLTRNIFENEEATLSDVIAAEADLAAAERNLAALRLRQSQSFIALNVRLGAGHEAGVPTGGGTGLIATAANATESSETAPNTN</sequence>
<feature type="coiled-coil region" evidence="3">
    <location>
        <begin position="170"/>
        <end position="197"/>
    </location>
</feature>
<keyword evidence="2" id="KW-0472">Membrane</keyword>
<gene>
    <name evidence="4" type="primary">ttgC</name>
    <name evidence="4" type="ORF">LOM8899_03470</name>
</gene>
<evidence type="ECO:0000313" key="4">
    <source>
        <dbReference type="EMBL" id="SMY09305.1"/>
    </source>
</evidence>
<dbReference type="Pfam" id="PF02321">
    <property type="entry name" value="OEP"/>
    <property type="match status" value="2"/>
</dbReference>
<dbReference type="Gene3D" id="1.20.1600.10">
    <property type="entry name" value="Outer membrane efflux proteins (OEP)"/>
    <property type="match status" value="1"/>
</dbReference>
<comment type="similarity">
    <text evidence="1 2">Belongs to the outer membrane factor (OMF) (TC 1.B.17) family.</text>
</comment>
<dbReference type="InterPro" id="IPR010131">
    <property type="entry name" value="MdtP/NodT-like"/>
</dbReference>
<comment type="subcellular location">
    <subcellularLocation>
        <location evidence="2">Cell membrane</location>
        <topology evidence="2">Lipid-anchor</topology>
    </subcellularLocation>
</comment>
<evidence type="ECO:0000313" key="5">
    <source>
        <dbReference type="Proteomes" id="UP000201613"/>
    </source>
</evidence>
<name>A0A238LIS8_9RHOB</name>
<keyword evidence="3" id="KW-0175">Coiled coil</keyword>
<keyword evidence="2" id="KW-0812">Transmembrane</keyword>
<protein>
    <submittedName>
        <fullName evidence="4">Putative efflux pump outer membrane protein TtgC</fullName>
    </submittedName>
</protein>
<dbReference type="EMBL" id="FXZK01000008">
    <property type="protein sequence ID" value="SMY09305.1"/>
    <property type="molecule type" value="Genomic_DNA"/>
</dbReference>
<dbReference type="GO" id="GO:0015562">
    <property type="term" value="F:efflux transmembrane transporter activity"/>
    <property type="evidence" value="ECO:0007669"/>
    <property type="project" value="InterPro"/>
</dbReference>
<dbReference type="PANTHER" id="PTHR30203:SF25">
    <property type="entry name" value="OUTER MEMBRANE PROTEIN-RELATED"/>
    <property type="match status" value="1"/>
</dbReference>
<proteinExistence type="inferred from homology"/>
<dbReference type="PANTHER" id="PTHR30203">
    <property type="entry name" value="OUTER MEMBRANE CATION EFFLUX PROTEIN"/>
    <property type="match status" value="1"/>
</dbReference>
<dbReference type="Proteomes" id="UP000201613">
    <property type="component" value="Unassembled WGS sequence"/>
</dbReference>
<dbReference type="InterPro" id="IPR003423">
    <property type="entry name" value="OMP_efflux"/>
</dbReference>
<dbReference type="GO" id="GO:0005886">
    <property type="term" value="C:plasma membrane"/>
    <property type="evidence" value="ECO:0007669"/>
    <property type="project" value="UniProtKB-SubCell"/>
</dbReference>